<evidence type="ECO:0000313" key="4">
    <source>
        <dbReference type="EMBL" id="TQV91245.1"/>
    </source>
</evidence>
<dbReference type="GO" id="GO:0016491">
    <property type="term" value="F:oxidoreductase activity"/>
    <property type="evidence" value="ECO:0007669"/>
    <property type="project" value="UniProtKB-KW"/>
</dbReference>
<accession>A0A545UP47</accession>
<feature type="domain" description="6-phosphogluconate dehydrogenase NADP-binding" evidence="2">
    <location>
        <begin position="7"/>
        <end position="125"/>
    </location>
</feature>
<evidence type="ECO:0000313" key="5">
    <source>
        <dbReference type="Proteomes" id="UP000315783"/>
    </source>
</evidence>
<keyword evidence="1" id="KW-0560">Oxidoreductase</keyword>
<dbReference type="Gene3D" id="3.40.50.720">
    <property type="entry name" value="NAD(P)-binding Rossmann-like Domain"/>
    <property type="match status" value="1"/>
</dbReference>
<dbReference type="PANTHER" id="PTHR43580:SF2">
    <property type="entry name" value="CYTOKINE-LIKE NUCLEAR FACTOR N-PAC"/>
    <property type="match status" value="1"/>
</dbReference>
<dbReference type="EMBL" id="SPUK01000020">
    <property type="protein sequence ID" value="TQV91245.1"/>
    <property type="molecule type" value="Genomic_DNA"/>
</dbReference>
<dbReference type="AlphaFoldDB" id="A0A545UP47"/>
<dbReference type="InterPro" id="IPR048666">
    <property type="entry name" value="RedAm-like_C"/>
</dbReference>
<evidence type="ECO:0000259" key="3">
    <source>
        <dbReference type="Pfam" id="PF21761"/>
    </source>
</evidence>
<dbReference type="InterPro" id="IPR051265">
    <property type="entry name" value="HIBADH-related_NP60_sf"/>
</dbReference>
<dbReference type="Pfam" id="PF21761">
    <property type="entry name" value="RedAm-like_C"/>
    <property type="match status" value="1"/>
</dbReference>
<feature type="domain" description="NADPH-dependent reductive aminase-like C-terminal" evidence="3">
    <location>
        <begin position="187"/>
        <end position="319"/>
    </location>
</feature>
<name>A0A545UP47_9HYPO</name>
<gene>
    <name evidence="4" type="ORF">IF1G_10126</name>
</gene>
<reference evidence="4 5" key="1">
    <citation type="journal article" date="2019" name="Appl. Microbiol. Biotechnol.">
        <title>Genome sequence of Isaria javanica and comparative genome analysis insights into family S53 peptidase evolution in fungal entomopathogens.</title>
        <authorList>
            <person name="Lin R."/>
            <person name="Zhang X."/>
            <person name="Xin B."/>
            <person name="Zou M."/>
            <person name="Gao Y."/>
            <person name="Qin F."/>
            <person name="Hu Q."/>
            <person name="Xie B."/>
            <person name="Cheng X."/>
        </authorList>
    </citation>
    <scope>NUCLEOTIDE SEQUENCE [LARGE SCALE GENOMIC DNA]</scope>
    <source>
        <strain evidence="4 5">IJ1G</strain>
    </source>
</reference>
<dbReference type="GO" id="GO:0050661">
    <property type="term" value="F:NADP binding"/>
    <property type="evidence" value="ECO:0007669"/>
    <property type="project" value="InterPro"/>
</dbReference>
<dbReference type="OrthoDB" id="435038at2759"/>
<organism evidence="4 5">
    <name type="scientific">Cordyceps javanica</name>
    <dbReference type="NCBI Taxonomy" id="43265"/>
    <lineage>
        <taxon>Eukaryota</taxon>
        <taxon>Fungi</taxon>
        <taxon>Dikarya</taxon>
        <taxon>Ascomycota</taxon>
        <taxon>Pezizomycotina</taxon>
        <taxon>Sordariomycetes</taxon>
        <taxon>Hypocreomycetidae</taxon>
        <taxon>Hypocreales</taxon>
        <taxon>Cordycipitaceae</taxon>
        <taxon>Cordyceps</taxon>
    </lineage>
</organism>
<dbReference type="Gene3D" id="1.10.1040.10">
    <property type="entry name" value="N-(1-d-carboxylethyl)-l-norvaline Dehydrogenase, domain 2"/>
    <property type="match status" value="1"/>
</dbReference>
<sequence>MSSSQNVSVFGIGNMGAALAKALLDAGFRLTIWNRTADRPRVTSLTAAGAVYEADARAAIRRSDGILLFCVVDYDAVYNILAPLDAAAAGSGQSPGFLAGKTVVNVTNGTPRQAVAMDAWIRDRGGAAAYIDGSVLVTPEMVATPHSLLVYSGGGADGDEQAVFDALVRPVVQVLGEPLYLGAAVDAAAAQDLAMLSAMYGLLQGALIGFGILQRRSSDADADADAEQQQQPVAPGTERVTVPIMTALTPLLTRMARTVDAASWAHNGGNPLAMMLAGIDNITEAARDARVDTDGLAVLAGGMRRAVEDGHADSDFSVTSRYLLK</sequence>
<dbReference type="InterPro" id="IPR036291">
    <property type="entry name" value="NAD(P)-bd_dom_sf"/>
</dbReference>
<dbReference type="InterPro" id="IPR013328">
    <property type="entry name" value="6PGD_dom2"/>
</dbReference>
<evidence type="ECO:0000256" key="1">
    <source>
        <dbReference type="ARBA" id="ARBA00023002"/>
    </source>
</evidence>
<protein>
    <submittedName>
        <fullName evidence="4">NAD binding domain of 6-phosphogluconate dehydrogenase domain-containing protein</fullName>
    </submittedName>
</protein>
<dbReference type="InterPro" id="IPR006115">
    <property type="entry name" value="6PGDH_NADP-bd"/>
</dbReference>
<proteinExistence type="predicted"/>
<dbReference type="PIRSF" id="PIRSF000103">
    <property type="entry name" value="HIBADH"/>
    <property type="match status" value="1"/>
</dbReference>
<dbReference type="Pfam" id="PF03446">
    <property type="entry name" value="NAD_binding_2"/>
    <property type="match status" value="1"/>
</dbReference>
<dbReference type="STRING" id="43265.A0A545UP47"/>
<dbReference type="Proteomes" id="UP000315783">
    <property type="component" value="Unassembled WGS sequence"/>
</dbReference>
<dbReference type="InterPro" id="IPR015815">
    <property type="entry name" value="HIBADH-related"/>
</dbReference>
<keyword evidence="5" id="KW-1185">Reference proteome</keyword>
<dbReference type="PANTHER" id="PTHR43580">
    <property type="entry name" value="OXIDOREDUCTASE GLYR1-RELATED"/>
    <property type="match status" value="1"/>
</dbReference>
<dbReference type="SUPFAM" id="SSF51735">
    <property type="entry name" value="NAD(P)-binding Rossmann-fold domains"/>
    <property type="match status" value="1"/>
</dbReference>
<evidence type="ECO:0000259" key="2">
    <source>
        <dbReference type="Pfam" id="PF03446"/>
    </source>
</evidence>
<comment type="caution">
    <text evidence="4">The sequence shown here is derived from an EMBL/GenBank/DDBJ whole genome shotgun (WGS) entry which is preliminary data.</text>
</comment>